<dbReference type="Proteomes" id="UP001197770">
    <property type="component" value="Unassembled WGS sequence"/>
</dbReference>
<dbReference type="PROSITE" id="PS50268">
    <property type="entry name" value="CADHERIN_2"/>
    <property type="match status" value="1"/>
</dbReference>
<dbReference type="PROSITE" id="PS51257">
    <property type="entry name" value="PROKAR_LIPOPROTEIN"/>
    <property type="match status" value="1"/>
</dbReference>
<sequence length="475" mass="49140">MNFKNSLNSIVILALFVVLLGCNNDDDGVQVSLQNLEITLDENPAEGVLIGVMETDGGEAANFSFVSQSPAGAMSIDASSGEITVADASLFDFEANPTLTATVTADNAKNTASLQINLNNLNEISAQNLEVTIAENPTDGQVLGSIQVNESGTYSFSITSQTPAGAMSIDANTGALAVADPNLFDFETNPVITASVLVEDGVFTQTVTATVNLSDVDEITVQEANFTIAENPSNGAVVGTIQASGGSGLTYSITFQNPAGAFSINQNTGVLSVADGSLFDFETNPNMLATISVSNGASSVSSNAFVSLTDANEIGEYKYGGVIFWVNASGDEGLVIGLTNLSGNATWGCTGVLTGSSGDAIGAGQANTNTIITAGCTTATSAAVLASNLDTNGYDDWYLPTTAEWTEVFNNLSSIKPAILSNGGDDFLPAYWTSTENDAFNSDWFLLEAPGEGVGYSFNKSNTAATRAIRAWTDL</sequence>
<keyword evidence="2" id="KW-0677">Repeat</keyword>
<dbReference type="SMART" id="SM00112">
    <property type="entry name" value="CA"/>
    <property type="match status" value="3"/>
</dbReference>
<keyword evidence="4" id="KW-0472">Membrane</keyword>
<dbReference type="Gene3D" id="2.60.40.60">
    <property type="entry name" value="Cadherins"/>
    <property type="match status" value="3"/>
</dbReference>
<dbReference type="InterPro" id="IPR015919">
    <property type="entry name" value="Cadherin-like_sf"/>
</dbReference>
<dbReference type="SUPFAM" id="SSF49313">
    <property type="entry name" value="Cadherin-like"/>
    <property type="match status" value="3"/>
</dbReference>
<dbReference type="RefSeq" id="WP_228231021.1">
    <property type="nucleotide sequence ID" value="NZ_JAJGMW010000021.1"/>
</dbReference>
<evidence type="ECO:0000256" key="4">
    <source>
        <dbReference type="ARBA" id="ARBA00023136"/>
    </source>
</evidence>
<comment type="subcellular location">
    <subcellularLocation>
        <location evidence="1">Membrane</location>
    </subcellularLocation>
</comment>
<dbReference type="PANTHER" id="PTHR24027:SF438">
    <property type="entry name" value="CADHERIN 23"/>
    <property type="match status" value="1"/>
</dbReference>
<organism evidence="6 7">
    <name type="scientific">Leeuwenhoekiella parthenopeia</name>
    <dbReference type="NCBI Taxonomy" id="2890320"/>
    <lineage>
        <taxon>Bacteria</taxon>
        <taxon>Pseudomonadati</taxon>
        <taxon>Bacteroidota</taxon>
        <taxon>Flavobacteriia</taxon>
        <taxon>Flavobacteriales</taxon>
        <taxon>Flavobacteriaceae</taxon>
        <taxon>Leeuwenhoekiella</taxon>
    </lineage>
</organism>
<dbReference type="InterPro" id="IPR039808">
    <property type="entry name" value="Cadherin"/>
</dbReference>
<keyword evidence="7" id="KW-1185">Reference proteome</keyword>
<name>A0ABS8GVC8_9FLAO</name>
<dbReference type="EMBL" id="JAJGMW010000021">
    <property type="protein sequence ID" value="MCC4213949.1"/>
    <property type="molecule type" value="Genomic_DNA"/>
</dbReference>
<gene>
    <name evidence="6" type="ORF">LLW17_14555</name>
</gene>
<evidence type="ECO:0000256" key="2">
    <source>
        <dbReference type="ARBA" id="ARBA00022737"/>
    </source>
</evidence>
<evidence type="ECO:0000256" key="1">
    <source>
        <dbReference type="ARBA" id="ARBA00004370"/>
    </source>
</evidence>
<dbReference type="CDD" id="cd11304">
    <property type="entry name" value="Cadherin_repeat"/>
    <property type="match status" value="3"/>
</dbReference>
<accession>A0ABS8GVC8</accession>
<evidence type="ECO:0000256" key="3">
    <source>
        <dbReference type="ARBA" id="ARBA00022837"/>
    </source>
</evidence>
<evidence type="ECO:0000313" key="6">
    <source>
        <dbReference type="EMBL" id="MCC4213949.1"/>
    </source>
</evidence>
<evidence type="ECO:0000313" key="7">
    <source>
        <dbReference type="Proteomes" id="UP001197770"/>
    </source>
</evidence>
<dbReference type="PANTHER" id="PTHR24027">
    <property type="entry name" value="CADHERIN-23"/>
    <property type="match status" value="1"/>
</dbReference>
<dbReference type="InterPro" id="IPR002126">
    <property type="entry name" value="Cadherin-like_dom"/>
</dbReference>
<protein>
    <recommendedName>
        <fullName evidence="5">Cadherin domain-containing protein</fullName>
    </recommendedName>
</protein>
<comment type="caution">
    <text evidence="6">The sequence shown here is derived from an EMBL/GenBank/DDBJ whole genome shotgun (WGS) entry which is preliminary data.</text>
</comment>
<proteinExistence type="predicted"/>
<evidence type="ECO:0000259" key="5">
    <source>
        <dbReference type="PROSITE" id="PS50268"/>
    </source>
</evidence>
<feature type="domain" description="Cadherin" evidence="5">
    <location>
        <begin position="125"/>
        <end position="226"/>
    </location>
</feature>
<keyword evidence="3" id="KW-0106">Calcium</keyword>
<reference evidence="6 7" key="1">
    <citation type="submission" date="2021-11" db="EMBL/GenBank/DDBJ databases">
        <title>Seasonal and diel survey of microbial diversity of the Tyrrhenian coast.</title>
        <authorList>
            <person name="Gattoni G."/>
            <person name="Corral P."/>
        </authorList>
    </citation>
    <scope>NUCLEOTIDE SEQUENCE [LARGE SCALE GENOMIC DNA]</scope>
    <source>
        <strain evidence="6 7">Mr9</strain>
    </source>
</reference>